<dbReference type="InterPro" id="IPR001433">
    <property type="entry name" value="OxRdtase_FAD/NAD-bd"/>
</dbReference>
<dbReference type="InterPro" id="IPR017938">
    <property type="entry name" value="Riboflavin_synthase-like_b-brl"/>
</dbReference>
<accession>A0ABQ3G983</accession>
<name>A0ABQ3G983_9BURK</name>
<dbReference type="SUPFAM" id="SSF63380">
    <property type="entry name" value="Riboflavin synthase domain-like"/>
    <property type="match status" value="1"/>
</dbReference>
<dbReference type="PRINTS" id="PR00409">
    <property type="entry name" value="PHDIOXRDTASE"/>
</dbReference>
<dbReference type="EMBL" id="BMYK01000026">
    <property type="protein sequence ID" value="GHC98570.1"/>
    <property type="molecule type" value="Genomic_DNA"/>
</dbReference>
<organism evidence="4 5">
    <name type="scientific">Pseudorhodoferax aquiterrae</name>
    <dbReference type="NCBI Taxonomy" id="747304"/>
    <lineage>
        <taxon>Bacteria</taxon>
        <taxon>Pseudomonadati</taxon>
        <taxon>Pseudomonadota</taxon>
        <taxon>Betaproteobacteria</taxon>
        <taxon>Burkholderiales</taxon>
        <taxon>Comamonadaceae</taxon>
    </lineage>
</organism>
<keyword evidence="2" id="KW-0479">Metal-binding</keyword>
<keyword evidence="2" id="KW-0411">Iron-sulfur</keyword>
<dbReference type="Proteomes" id="UP000626210">
    <property type="component" value="Unassembled WGS sequence"/>
</dbReference>
<sequence length="167" mass="18154">MASNHLHDHVQEGDLLDVFPPAGEFTLATGDKPLVLISGGVGITPTLAMLDAALAAPGERPVHFIHCARNADVHAFRAHVDAQAARHPRLQVFYCHDEAQGTGAAPHAVGRLDRARLQDWLPADRDLDAYFLGPKPFMAQLRRDLHALGVPPAQSRYEFFGPTSALE</sequence>
<evidence type="ECO:0000313" key="5">
    <source>
        <dbReference type="Proteomes" id="UP000626210"/>
    </source>
</evidence>
<keyword evidence="5" id="KW-1185">Reference proteome</keyword>
<dbReference type="PANTHER" id="PTHR47354:SF5">
    <property type="entry name" value="PROTEIN RFBI"/>
    <property type="match status" value="1"/>
</dbReference>
<evidence type="ECO:0000256" key="1">
    <source>
        <dbReference type="ARBA" id="ARBA00001974"/>
    </source>
</evidence>
<dbReference type="Pfam" id="PF00175">
    <property type="entry name" value="NAD_binding_1"/>
    <property type="match status" value="1"/>
</dbReference>
<protein>
    <recommendedName>
        <fullName evidence="3">Oxidoreductase FAD/NAD(P)-binding domain-containing protein</fullName>
    </recommendedName>
</protein>
<evidence type="ECO:0000256" key="2">
    <source>
        <dbReference type="ARBA" id="ARBA00022714"/>
    </source>
</evidence>
<keyword evidence="2" id="KW-0408">Iron</keyword>
<reference evidence="5" key="1">
    <citation type="journal article" date="2019" name="Int. J. Syst. Evol. Microbiol.">
        <title>The Global Catalogue of Microorganisms (GCM) 10K type strain sequencing project: providing services to taxonomists for standard genome sequencing and annotation.</title>
        <authorList>
            <consortium name="The Broad Institute Genomics Platform"/>
            <consortium name="The Broad Institute Genome Sequencing Center for Infectious Disease"/>
            <person name="Wu L."/>
            <person name="Ma J."/>
        </authorList>
    </citation>
    <scope>NUCLEOTIDE SEQUENCE [LARGE SCALE GENOMIC DNA]</scope>
    <source>
        <strain evidence="5">KCTC 23314</strain>
    </source>
</reference>
<dbReference type="InterPro" id="IPR039261">
    <property type="entry name" value="FNR_nucleotide-bd"/>
</dbReference>
<evidence type="ECO:0000313" key="4">
    <source>
        <dbReference type="EMBL" id="GHC98570.1"/>
    </source>
</evidence>
<comment type="cofactor">
    <cofactor evidence="1">
        <name>FAD</name>
        <dbReference type="ChEBI" id="CHEBI:57692"/>
    </cofactor>
</comment>
<gene>
    <name evidence="4" type="ORF">GCM10007320_54480</name>
</gene>
<dbReference type="PANTHER" id="PTHR47354">
    <property type="entry name" value="NADH OXIDOREDUCTASE HCR"/>
    <property type="match status" value="1"/>
</dbReference>
<dbReference type="SUPFAM" id="SSF52343">
    <property type="entry name" value="Ferredoxin reductase-like, C-terminal NADP-linked domain"/>
    <property type="match status" value="1"/>
</dbReference>
<dbReference type="Gene3D" id="3.40.50.80">
    <property type="entry name" value="Nucleotide-binding domain of ferredoxin-NADP reductase (FNR) module"/>
    <property type="match status" value="1"/>
</dbReference>
<feature type="domain" description="Oxidoreductase FAD/NAD(P)-binding" evidence="3">
    <location>
        <begin position="36"/>
        <end position="141"/>
    </location>
</feature>
<keyword evidence="2" id="KW-0001">2Fe-2S</keyword>
<evidence type="ECO:0000259" key="3">
    <source>
        <dbReference type="Pfam" id="PF00175"/>
    </source>
</evidence>
<comment type="caution">
    <text evidence="4">The sequence shown here is derived from an EMBL/GenBank/DDBJ whole genome shotgun (WGS) entry which is preliminary data.</text>
</comment>
<dbReference type="InterPro" id="IPR050415">
    <property type="entry name" value="MRET"/>
</dbReference>
<proteinExistence type="predicted"/>